<dbReference type="EMBL" id="BMAO01015208">
    <property type="protein sequence ID" value="GFR00111.1"/>
    <property type="molecule type" value="Genomic_DNA"/>
</dbReference>
<reference evidence="2" key="1">
    <citation type="submission" date="2020-07" db="EMBL/GenBank/DDBJ databases">
        <title>Multicomponent nature underlies the extraordinary mechanical properties of spider dragline silk.</title>
        <authorList>
            <person name="Kono N."/>
            <person name="Nakamura H."/>
            <person name="Mori M."/>
            <person name="Yoshida Y."/>
            <person name="Ohtoshi R."/>
            <person name="Malay A.D."/>
            <person name="Moran D.A.P."/>
            <person name="Tomita M."/>
            <person name="Numata K."/>
            <person name="Arakawa K."/>
        </authorList>
    </citation>
    <scope>NUCLEOTIDE SEQUENCE</scope>
</reference>
<dbReference type="Proteomes" id="UP000887116">
    <property type="component" value="Unassembled WGS sequence"/>
</dbReference>
<name>A0A8X6JBE3_TRICU</name>
<keyword evidence="3" id="KW-1185">Reference proteome</keyword>
<proteinExistence type="predicted"/>
<evidence type="ECO:0000313" key="2">
    <source>
        <dbReference type="EMBL" id="GFR00111.1"/>
    </source>
</evidence>
<accession>A0A8X6JBE3</accession>
<organism evidence="2 3">
    <name type="scientific">Trichonephila clavata</name>
    <name type="common">Joro spider</name>
    <name type="synonym">Nephila clavata</name>
    <dbReference type="NCBI Taxonomy" id="2740835"/>
    <lineage>
        <taxon>Eukaryota</taxon>
        <taxon>Metazoa</taxon>
        <taxon>Ecdysozoa</taxon>
        <taxon>Arthropoda</taxon>
        <taxon>Chelicerata</taxon>
        <taxon>Arachnida</taxon>
        <taxon>Araneae</taxon>
        <taxon>Araneomorphae</taxon>
        <taxon>Entelegynae</taxon>
        <taxon>Araneoidea</taxon>
        <taxon>Nephilidae</taxon>
        <taxon>Trichonephila</taxon>
    </lineage>
</organism>
<comment type="caution">
    <text evidence="2">The sequence shown here is derived from an EMBL/GenBank/DDBJ whole genome shotgun (WGS) entry which is preliminary data.</text>
</comment>
<protein>
    <submittedName>
        <fullName evidence="2">Uncharacterized protein</fullName>
    </submittedName>
</protein>
<gene>
    <name evidence="2" type="ORF">TNCT_1971</name>
</gene>
<sequence>MLTWNWVLKSNQERERAKKINKQIRPSEKKLSRNKTFFFFGPSAKNFFEAPPPQPMRVVGISTLPLVKSRVRMRWGDGEPRKSHGQGWEPSRVSVAAGS</sequence>
<evidence type="ECO:0000313" key="3">
    <source>
        <dbReference type="Proteomes" id="UP000887116"/>
    </source>
</evidence>
<feature type="region of interest" description="Disordered" evidence="1">
    <location>
        <begin position="76"/>
        <end position="99"/>
    </location>
</feature>
<evidence type="ECO:0000256" key="1">
    <source>
        <dbReference type="SAM" id="MobiDB-lite"/>
    </source>
</evidence>
<dbReference type="AlphaFoldDB" id="A0A8X6JBE3"/>